<evidence type="ECO:0000256" key="11">
    <source>
        <dbReference type="ARBA" id="ARBA00067328"/>
    </source>
</evidence>
<keyword evidence="3" id="KW-0813">Transport</keyword>
<feature type="domain" description="Exportin-1/Importin-beta-like" evidence="12">
    <location>
        <begin position="101"/>
        <end position="249"/>
    </location>
</feature>
<dbReference type="Proteomes" id="UP000597762">
    <property type="component" value="Unassembled WGS sequence"/>
</dbReference>
<evidence type="ECO:0000256" key="4">
    <source>
        <dbReference type="ARBA" id="ARBA00022490"/>
    </source>
</evidence>
<comment type="subunit">
    <text evidence="10">Interacts with (GTP-bound) Ran. Interacts with (phosphorylated) SFRS1 and SFRS2; leading to their nuclear import. Interacts with NUP62. Interacts with RBM4. Interacts with CPSF6, promoting its nuclear import.</text>
</comment>
<evidence type="ECO:0000256" key="1">
    <source>
        <dbReference type="ARBA" id="ARBA00004259"/>
    </source>
</evidence>
<evidence type="ECO:0000256" key="8">
    <source>
        <dbReference type="ARBA" id="ARBA00023242"/>
    </source>
</evidence>
<comment type="subcellular location">
    <subcellularLocation>
        <location evidence="2">Cytoplasm</location>
    </subcellularLocation>
    <subcellularLocation>
        <location evidence="1">Nucleus envelope</location>
    </subcellularLocation>
</comment>
<evidence type="ECO:0000256" key="6">
    <source>
        <dbReference type="ARBA" id="ARBA00022927"/>
    </source>
</evidence>
<evidence type="ECO:0000256" key="7">
    <source>
        <dbReference type="ARBA" id="ARBA00022990"/>
    </source>
</evidence>
<keyword evidence="14" id="KW-1185">Reference proteome</keyword>
<dbReference type="FunFam" id="1.25.10.10:FF:000079">
    <property type="entry name" value="transportin-3 isoform X1"/>
    <property type="match status" value="1"/>
</dbReference>
<dbReference type="PANTHER" id="PTHR12363:SF42">
    <property type="entry name" value="TRANSPORTIN-3"/>
    <property type="match status" value="1"/>
</dbReference>
<dbReference type="OrthoDB" id="435593at2759"/>
<reference evidence="13" key="1">
    <citation type="submission" date="2021-01" db="EMBL/GenBank/DDBJ databases">
        <authorList>
            <person name="Li R."/>
            <person name="Bekaert M."/>
        </authorList>
    </citation>
    <scope>NUCLEOTIDE SEQUENCE</scope>
    <source>
        <strain evidence="13">Farmed</strain>
    </source>
</reference>
<dbReference type="EMBL" id="CAHIKZ030000668">
    <property type="protein sequence ID" value="CAE1232350.1"/>
    <property type="molecule type" value="Genomic_DNA"/>
</dbReference>
<comment type="caution">
    <text evidence="13">The sequence shown here is derived from an EMBL/GenBank/DDBJ whole genome shotgun (WGS) entry which is preliminary data.</text>
</comment>
<evidence type="ECO:0000256" key="9">
    <source>
        <dbReference type="ARBA" id="ARBA00060097"/>
    </source>
</evidence>
<evidence type="ECO:0000256" key="3">
    <source>
        <dbReference type="ARBA" id="ARBA00022448"/>
    </source>
</evidence>
<evidence type="ECO:0000256" key="2">
    <source>
        <dbReference type="ARBA" id="ARBA00004496"/>
    </source>
</evidence>
<keyword evidence="5" id="KW-0597">Phosphoprotein</keyword>
<dbReference type="AlphaFoldDB" id="A0A812BEJ0"/>
<proteinExistence type="predicted"/>
<keyword evidence="4" id="KW-0963">Cytoplasm</keyword>
<dbReference type="Pfam" id="PF08389">
    <property type="entry name" value="Xpo1"/>
    <property type="match status" value="1"/>
</dbReference>
<dbReference type="SUPFAM" id="SSF48371">
    <property type="entry name" value="ARM repeat"/>
    <property type="match status" value="1"/>
</dbReference>
<dbReference type="Pfam" id="PF24140">
    <property type="entry name" value="TPR_TNPO3_IPO13_3rd"/>
    <property type="match status" value="1"/>
</dbReference>
<dbReference type="InterPro" id="IPR057942">
    <property type="entry name" value="TPR_TNPO3_IPO13_3rd"/>
</dbReference>
<keyword evidence="8" id="KW-0539">Nucleus</keyword>
<dbReference type="InterPro" id="IPR011989">
    <property type="entry name" value="ARM-like"/>
</dbReference>
<evidence type="ECO:0000313" key="14">
    <source>
        <dbReference type="Proteomes" id="UP000597762"/>
    </source>
</evidence>
<dbReference type="InterPro" id="IPR057941">
    <property type="entry name" value="TPR_TNPO3_IPO13_2nd"/>
</dbReference>
<keyword evidence="7" id="KW-0007">Acetylation</keyword>
<gene>
    <name evidence="13" type="ORF">SPHA_18523</name>
</gene>
<evidence type="ECO:0000256" key="10">
    <source>
        <dbReference type="ARBA" id="ARBA00063116"/>
    </source>
</evidence>
<dbReference type="InterPro" id="IPR058537">
    <property type="entry name" value="TPR_TNPO3_IPO13_4th"/>
</dbReference>
<protein>
    <recommendedName>
        <fullName evidence="11">Transportin-3</fullName>
    </recommendedName>
</protein>
<evidence type="ECO:0000313" key="13">
    <source>
        <dbReference type="EMBL" id="CAE1232350.1"/>
    </source>
</evidence>
<dbReference type="GO" id="GO:0005635">
    <property type="term" value="C:nuclear envelope"/>
    <property type="evidence" value="ECO:0007669"/>
    <property type="project" value="UniProtKB-SubCell"/>
</dbReference>
<dbReference type="Pfam" id="PF24138">
    <property type="entry name" value="TPR_TNPO3_IPO13_2nd"/>
    <property type="match status" value="1"/>
</dbReference>
<evidence type="ECO:0000256" key="5">
    <source>
        <dbReference type="ARBA" id="ARBA00022553"/>
    </source>
</evidence>
<dbReference type="Pfam" id="PF24139">
    <property type="entry name" value="TPR_TNPO3_IPO13_4th"/>
    <property type="match status" value="1"/>
</dbReference>
<dbReference type="GO" id="GO:0006606">
    <property type="term" value="P:protein import into nucleus"/>
    <property type="evidence" value="ECO:0007669"/>
    <property type="project" value="TreeGrafter"/>
</dbReference>
<comment type="function">
    <text evidence="9">Importin, which transports target proteins into the nucleus. Specifically mediates the nuclear import of splicing factor serine/arginine (SR) proteins, such as RBM4, SFRS1 and SFRS2, by recognizing phosphorylated SR domains. Also mediates the nuclear import of serine/arginine (SR) protein CPSF6, independently of CPSF6 phosphorylation. The nuclear import process is regulated by the small GTPase Ran that partitions between cytoplasm and nucleus in the predominantly GDP- and GTP-bound form, respectively. Importin associates with target cargo proteins in the cytoplasm, and the competitive binding of GTP-bound Ran induces the release of cargos in the nucleus.</text>
</comment>
<name>A0A812BEJ0_ACAPH</name>
<keyword evidence="6" id="KW-0653">Protein transport</keyword>
<dbReference type="Gene3D" id="1.25.10.10">
    <property type="entry name" value="Leucine-rich Repeat Variant"/>
    <property type="match status" value="1"/>
</dbReference>
<dbReference type="GO" id="GO:0005737">
    <property type="term" value="C:cytoplasm"/>
    <property type="evidence" value="ECO:0007669"/>
    <property type="project" value="UniProtKB-SubCell"/>
</dbReference>
<accession>A0A812BEJ0</accession>
<dbReference type="InterPro" id="IPR013598">
    <property type="entry name" value="Exportin-1/Importin-b-like"/>
</dbReference>
<dbReference type="PANTHER" id="PTHR12363">
    <property type="entry name" value="TRANSPORTIN 3 AND IMPORTIN 13"/>
    <property type="match status" value="1"/>
</dbReference>
<evidence type="ECO:0000259" key="12">
    <source>
        <dbReference type="Pfam" id="PF08389"/>
    </source>
</evidence>
<dbReference type="InterPro" id="IPR016024">
    <property type="entry name" value="ARM-type_fold"/>
</dbReference>
<dbReference type="InterPro" id="IPR051345">
    <property type="entry name" value="Importin_beta-like_NTR"/>
</dbReference>
<organism evidence="13 14">
    <name type="scientific">Acanthosepion pharaonis</name>
    <name type="common">Pharaoh cuttlefish</name>
    <name type="synonym">Sepia pharaonis</name>
    <dbReference type="NCBI Taxonomy" id="158019"/>
    <lineage>
        <taxon>Eukaryota</taxon>
        <taxon>Metazoa</taxon>
        <taxon>Spiralia</taxon>
        <taxon>Lophotrochozoa</taxon>
        <taxon>Mollusca</taxon>
        <taxon>Cephalopoda</taxon>
        <taxon>Coleoidea</taxon>
        <taxon>Decapodiformes</taxon>
        <taxon>Sepiida</taxon>
        <taxon>Sepiina</taxon>
        <taxon>Sepiidae</taxon>
        <taxon>Acanthosepion</taxon>
    </lineage>
</organism>
<sequence>MENPPPLETVHQALQALYNNPDVGGKEKASVWLGELQRSVFAWQVADQLLTVNRDLESCYFAAQTMRTKIQCFFHELPASSHTCLRDSLLNHASKITPETPPVIVTQLSLAVADLALQMGTWKRAVVDLIERYGSNSQQLPFLLEVLTVLPEEIGSKALRLGANRRLEVSGDLFKTSPVVVQLLTACIENNQFDSRLQMKIFRCLGSWFNINAISQDDIVNSKVLHAAFHVLSVKDCPSNLHEAASDCICSALCSVEELGKNLELAEALFRGVLTLQEAYHISVAQEDTDKTINYCRIFAEMAESFLPAIISTPTQGLGDFTSLDLLLICAGHHLYEVAEITFSFWYRLSEELYHKNDEQINEIFRPYIQRLIVALCRHCQLEPDHEGVPDESSDFGEFRARVSELTKDIIFIVGSSTCFNQMFETLQAQTVSTSWDICEAALFLMTAVAKNIVSEENNVPQVIEAMLSLPADAHVAVKYTGIQLIGELCEWIEKRPHLLDPVLQFLLAGLQQPALASVSATALQSICTSCRSQMKEHFDGLLQIAQAMDSFNLSNDAAIGLLKGTATILTQLPYENVGGGLKQLCSFQLDPLNKLLAEGEPTVKQGSKHDPTLWLDRLAAIFRHLNPSVPNGQPHPCQNVIQEVFPVLSHACEKYQSDVRIVERCCRCIRFAIRCLGKNSASVLQPLVSQMVNLYQVHQHSCFLYLGSILVDEYGTDASCVPGLLNMLQAFCTPAFKQLEEHNGLRNHPDTVDDLFRLCLRFVQRAPVAFLQCQMSKPILCCAIAACSLDHRDANASVMKFLGDLINCATAQEHKDDFETRRSLIEDLLRDHGQTLVHSLLNTALFCLPTYMVSDVADVIYELMLLDRPTFCQWLETTLKALPTESSGGTITATHTQLTDFHKAVTSAENVKHVCNALKDFARLFRTTYHRQFPLQSPFSLSLSLSLSLYVGLKKLFCYIYKIFKLCPQALLILHYLLNSFIFF</sequence>